<dbReference type="InterPro" id="IPR004872">
    <property type="entry name" value="Lipoprotein_NlpA"/>
</dbReference>
<dbReference type="PATRIC" id="fig|47500.8.peg.1170"/>
<keyword evidence="3 7" id="KW-0732">Signal</keyword>
<dbReference type="Gene3D" id="3.40.190.10">
    <property type="entry name" value="Periplasmic binding protein-like II"/>
    <property type="match status" value="2"/>
</dbReference>
<comment type="subcellular location">
    <subcellularLocation>
        <location evidence="1">Membrane</location>
        <topology evidence="1">Lipid-anchor</topology>
    </subcellularLocation>
</comment>
<evidence type="ECO:0000313" key="10">
    <source>
        <dbReference type="Proteomes" id="UP000037269"/>
    </source>
</evidence>
<evidence type="ECO:0000256" key="1">
    <source>
        <dbReference type="ARBA" id="ARBA00004635"/>
    </source>
</evidence>
<gene>
    <name evidence="8" type="ORF">AF333_11570</name>
    <name evidence="9" type="ORF">SAMN04487909_12677</name>
</gene>
<evidence type="ECO:0000256" key="7">
    <source>
        <dbReference type="SAM" id="SignalP"/>
    </source>
</evidence>
<keyword evidence="5" id="KW-0564">Palmitate</keyword>
<evidence type="ECO:0000313" key="11">
    <source>
        <dbReference type="Proteomes" id="UP000182836"/>
    </source>
</evidence>
<protein>
    <submittedName>
        <fullName evidence="9">D-methionine transport system substrate-binding protein</fullName>
    </submittedName>
    <submittedName>
        <fullName evidence="8">Methionine ABC transporter ATPase</fullName>
    </submittedName>
</protein>
<dbReference type="EMBL" id="FNED01000026">
    <property type="protein sequence ID" value="SDJ72641.1"/>
    <property type="molecule type" value="Genomic_DNA"/>
</dbReference>
<dbReference type="STRING" id="47500.AF333_11570"/>
<dbReference type="PANTHER" id="PTHR30429">
    <property type="entry name" value="D-METHIONINE-BINDING LIPOPROTEIN METQ"/>
    <property type="match status" value="1"/>
</dbReference>
<dbReference type="SUPFAM" id="SSF53850">
    <property type="entry name" value="Periplasmic binding protein-like II"/>
    <property type="match status" value="1"/>
</dbReference>
<dbReference type="GO" id="GO:0016020">
    <property type="term" value="C:membrane"/>
    <property type="evidence" value="ECO:0007669"/>
    <property type="project" value="UniProtKB-SubCell"/>
</dbReference>
<comment type="similarity">
    <text evidence="2">Belongs to the NlpA lipoprotein family.</text>
</comment>
<name>A0A0D1V3J9_ANEMI</name>
<evidence type="ECO:0000256" key="4">
    <source>
        <dbReference type="ARBA" id="ARBA00023136"/>
    </source>
</evidence>
<organism evidence="8 10">
    <name type="scientific">Aneurinibacillus migulanus</name>
    <name type="common">Bacillus migulanus</name>
    <dbReference type="NCBI Taxonomy" id="47500"/>
    <lineage>
        <taxon>Bacteria</taxon>
        <taxon>Bacillati</taxon>
        <taxon>Bacillota</taxon>
        <taxon>Bacilli</taxon>
        <taxon>Bacillales</taxon>
        <taxon>Paenibacillaceae</taxon>
        <taxon>Aneurinibacillus group</taxon>
        <taxon>Aneurinibacillus</taxon>
    </lineage>
</organism>
<feature type="signal peptide" evidence="7">
    <location>
        <begin position="1"/>
        <end position="33"/>
    </location>
</feature>
<dbReference type="RefSeq" id="WP_043066970.1">
    <property type="nucleotide sequence ID" value="NZ_BJOA01000083.1"/>
</dbReference>
<sequence>MIFFRYKNQVFSFVLSVIFLVSPLTGCSSPSNANNEKKEIVFGFTPGPYSDQVSKGIKPFLEQKGYKVKVMEFSSSNESTAALSRGEIDLNVHQSTAYMKSISKENNYDLAVLTHVPSAPQGLYSYKHTSEADVKDGMRVAIPNDPVNSERALRIIEKLGWIKVKDTANLLTISEKDIVQGSHKLTFVPLESAQIPRAMDDLDFGILNGNFVISSGHKLSEAFVLEETPMEHRVVAVVRSQDKDSEWAKAVYEAYRSKEFKEIIKTDPNFEGYILPDYMK</sequence>
<accession>A0A0D1V3J9</accession>
<dbReference type="GeneID" id="42305821"/>
<dbReference type="Proteomes" id="UP000182836">
    <property type="component" value="Unassembled WGS sequence"/>
</dbReference>
<evidence type="ECO:0000256" key="5">
    <source>
        <dbReference type="ARBA" id="ARBA00023139"/>
    </source>
</evidence>
<feature type="chain" id="PRO_5010414588" evidence="7">
    <location>
        <begin position="34"/>
        <end position="280"/>
    </location>
</feature>
<dbReference type="AlphaFoldDB" id="A0A0D1V3J9"/>
<keyword evidence="10" id="KW-1185">Reference proteome</keyword>
<evidence type="ECO:0000256" key="2">
    <source>
        <dbReference type="ARBA" id="ARBA00008973"/>
    </source>
</evidence>
<evidence type="ECO:0000313" key="9">
    <source>
        <dbReference type="EMBL" id="SDJ72641.1"/>
    </source>
</evidence>
<dbReference type="Proteomes" id="UP000037269">
    <property type="component" value="Unassembled WGS sequence"/>
</dbReference>
<reference evidence="8 10" key="1">
    <citation type="submission" date="2015-07" db="EMBL/GenBank/DDBJ databases">
        <title>Fjat-14205 dsm 2895.</title>
        <authorList>
            <person name="Liu B."/>
            <person name="Wang J."/>
            <person name="Zhu Y."/>
            <person name="Liu G."/>
            <person name="Chen Q."/>
            <person name="Chen Z."/>
            <person name="Lan J."/>
            <person name="Che J."/>
            <person name="Ge C."/>
            <person name="Shi H."/>
            <person name="Pan Z."/>
            <person name="Liu X."/>
        </authorList>
    </citation>
    <scope>NUCLEOTIDE SEQUENCE [LARGE SCALE GENOMIC DNA]</scope>
    <source>
        <strain evidence="8 10">DSM 2895</strain>
    </source>
</reference>
<proteinExistence type="inferred from homology"/>
<keyword evidence="4" id="KW-0472">Membrane</keyword>
<dbReference type="OrthoDB" id="9812878at2"/>
<evidence type="ECO:0000313" key="8">
    <source>
        <dbReference type="EMBL" id="KON96031.1"/>
    </source>
</evidence>
<dbReference type="PANTHER" id="PTHR30429:SF0">
    <property type="entry name" value="METHIONINE-BINDING LIPOPROTEIN METQ"/>
    <property type="match status" value="1"/>
</dbReference>
<keyword evidence="6" id="KW-0449">Lipoprotein</keyword>
<evidence type="ECO:0000256" key="3">
    <source>
        <dbReference type="ARBA" id="ARBA00022729"/>
    </source>
</evidence>
<dbReference type="EMBL" id="LGUG01000004">
    <property type="protein sequence ID" value="KON96031.1"/>
    <property type="molecule type" value="Genomic_DNA"/>
</dbReference>
<dbReference type="Pfam" id="PF03180">
    <property type="entry name" value="Lipoprotein_9"/>
    <property type="match status" value="1"/>
</dbReference>
<reference evidence="9 11" key="2">
    <citation type="submission" date="2016-10" db="EMBL/GenBank/DDBJ databases">
        <authorList>
            <person name="de Groot N.N."/>
        </authorList>
    </citation>
    <scope>NUCLEOTIDE SEQUENCE [LARGE SCALE GENOMIC DNA]</scope>
    <source>
        <strain evidence="9 11">DSM 2895</strain>
    </source>
</reference>
<evidence type="ECO:0000256" key="6">
    <source>
        <dbReference type="ARBA" id="ARBA00023288"/>
    </source>
</evidence>